<proteinExistence type="predicted"/>
<evidence type="ECO:0000313" key="1">
    <source>
        <dbReference type="EMBL" id="KAK4025478.1"/>
    </source>
</evidence>
<evidence type="ECO:0000313" key="2">
    <source>
        <dbReference type="Proteomes" id="UP001234178"/>
    </source>
</evidence>
<sequence length="92" mass="10583">MRNFLGMNLFYSIRPYTHAIVPLPVLNSREPFIFRQFLQCAVLPVASLICSLISLIQSEPIKWRRKQLAWLGLNLSHILKRIKNPAIVLALA</sequence>
<gene>
    <name evidence="1" type="ORF">OUZ56_014545</name>
</gene>
<reference evidence="1 2" key="1">
    <citation type="journal article" date="2023" name="Nucleic Acids Res.">
        <title>The hologenome of Daphnia magna reveals possible DNA methylation and microbiome-mediated evolution of the host genome.</title>
        <authorList>
            <person name="Chaturvedi A."/>
            <person name="Li X."/>
            <person name="Dhandapani V."/>
            <person name="Marshall H."/>
            <person name="Kissane S."/>
            <person name="Cuenca-Cambronero M."/>
            <person name="Asole G."/>
            <person name="Calvet F."/>
            <person name="Ruiz-Romero M."/>
            <person name="Marangio P."/>
            <person name="Guigo R."/>
            <person name="Rago D."/>
            <person name="Mirbahai L."/>
            <person name="Eastwood N."/>
            <person name="Colbourne J.K."/>
            <person name="Zhou J."/>
            <person name="Mallon E."/>
            <person name="Orsini L."/>
        </authorList>
    </citation>
    <scope>NUCLEOTIDE SEQUENCE [LARGE SCALE GENOMIC DNA]</scope>
    <source>
        <strain evidence="1">LRV0_1</strain>
    </source>
</reference>
<protein>
    <submittedName>
        <fullName evidence="1">Uncharacterized protein</fullName>
    </submittedName>
</protein>
<dbReference type="EMBL" id="JAOYFB010000038">
    <property type="protein sequence ID" value="KAK4025478.1"/>
    <property type="molecule type" value="Genomic_DNA"/>
</dbReference>
<keyword evidence="2" id="KW-1185">Reference proteome</keyword>
<name>A0ABR0AK56_9CRUS</name>
<dbReference type="Proteomes" id="UP001234178">
    <property type="component" value="Unassembled WGS sequence"/>
</dbReference>
<accession>A0ABR0AK56</accession>
<comment type="caution">
    <text evidence="1">The sequence shown here is derived from an EMBL/GenBank/DDBJ whole genome shotgun (WGS) entry which is preliminary data.</text>
</comment>
<organism evidence="1 2">
    <name type="scientific">Daphnia magna</name>
    <dbReference type="NCBI Taxonomy" id="35525"/>
    <lineage>
        <taxon>Eukaryota</taxon>
        <taxon>Metazoa</taxon>
        <taxon>Ecdysozoa</taxon>
        <taxon>Arthropoda</taxon>
        <taxon>Crustacea</taxon>
        <taxon>Branchiopoda</taxon>
        <taxon>Diplostraca</taxon>
        <taxon>Cladocera</taxon>
        <taxon>Anomopoda</taxon>
        <taxon>Daphniidae</taxon>
        <taxon>Daphnia</taxon>
    </lineage>
</organism>